<evidence type="ECO:0000256" key="4">
    <source>
        <dbReference type="ARBA" id="ARBA00022807"/>
    </source>
</evidence>
<evidence type="ECO:0000259" key="6">
    <source>
        <dbReference type="PROSITE" id="PS50600"/>
    </source>
</evidence>
<evidence type="ECO:0000313" key="7">
    <source>
        <dbReference type="EMBL" id="MED6135408.1"/>
    </source>
</evidence>
<gene>
    <name evidence="7" type="ORF">PIB30_046147</name>
</gene>
<keyword evidence="8" id="KW-1185">Reference proteome</keyword>
<dbReference type="InterPro" id="IPR038765">
    <property type="entry name" value="Papain-like_cys_pep_sf"/>
</dbReference>
<feature type="domain" description="Ubiquitin-like protease family profile" evidence="6">
    <location>
        <begin position="162"/>
        <end position="351"/>
    </location>
</feature>
<sequence length="426" mass="48705">MDEQRPPQEEEVIDLSSGSDDEAQQQPEPIKMLVPKNEEEDKLITEVLISMADYGTLDPEPQSQPNPSAPSFSLNLGFPTPPITEAQPPATLDKEFPLTACTVAVINNMDELVSAPEPTTVTPQPTKAIKDDFDDRVAIWATVPKGGNDWEPIFKLRGAQFLEAIRYQFMSIAPTSYIDIGIVGLMCHVLNGEEGDRYEKLVYCLPPDLLHWMFFTYHHNWMDKKKRRPHEINSLTNHDDYLKYIDREKLSSRRFVFAPVLYSEHWWLYVLDKNVQKMFVLDSKNISPLTDERTTLNKFGSNIMNQLLKWAGAPSILKKGSWSLPTRYINVPQQPNNHDCAVFVLKWMELIDPTKLAGCCTYDPEQWTEPMLNEFRKKIVTKIIMSKENSMRADAIVAVQNMRVARPSASLRSPFMPFSTPDLPTN</sequence>
<evidence type="ECO:0000256" key="5">
    <source>
        <dbReference type="SAM" id="MobiDB-lite"/>
    </source>
</evidence>
<keyword evidence="3" id="KW-0378">Hydrolase</keyword>
<dbReference type="PANTHER" id="PTHR12606">
    <property type="entry name" value="SENTRIN/SUMO-SPECIFIC PROTEASE"/>
    <property type="match status" value="1"/>
</dbReference>
<accession>A0ABU6SHB8</accession>
<protein>
    <recommendedName>
        <fullName evidence="6">Ubiquitin-like protease family profile domain-containing protein</fullName>
    </recommendedName>
</protein>
<dbReference type="Pfam" id="PF02902">
    <property type="entry name" value="Peptidase_C48"/>
    <property type="match status" value="1"/>
</dbReference>
<keyword evidence="4" id="KW-0788">Thiol protease</keyword>
<dbReference type="Proteomes" id="UP001341840">
    <property type="component" value="Unassembled WGS sequence"/>
</dbReference>
<dbReference type="SUPFAM" id="SSF54001">
    <property type="entry name" value="Cysteine proteinases"/>
    <property type="match status" value="1"/>
</dbReference>
<evidence type="ECO:0000256" key="3">
    <source>
        <dbReference type="ARBA" id="ARBA00022801"/>
    </source>
</evidence>
<evidence type="ECO:0000313" key="8">
    <source>
        <dbReference type="Proteomes" id="UP001341840"/>
    </source>
</evidence>
<comment type="similarity">
    <text evidence="1">Belongs to the peptidase C48 family.</text>
</comment>
<comment type="caution">
    <text evidence="7">The sequence shown here is derived from an EMBL/GenBank/DDBJ whole genome shotgun (WGS) entry which is preliminary data.</text>
</comment>
<evidence type="ECO:0000256" key="1">
    <source>
        <dbReference type="ARBA" id="ARBA00005234"/>
    </source>
</evidence>
<reference evidence="7 8" key="1">
    <citation type="journal article" date="2023" name="Plants (Basel)">
        <title>Bridging the Gap: Combining Genomics and Transcriptomics Approaches to Understand Stylosanthes scabra, an Orphan Legume from the Brazilian Caatinga.</title>
        <authorList>
            <person name="Ferreira-Neto J.R.C."/>
            <person name="da Silva M.D."/>
            <person name="Binneck E."/>
            <person name="de Melo N.F."/>
            <person name="da Silva R.H."/>
            <person name="de Melo A.L.T.M."/>
            <person name="Pandolfi V."/>
            <person name="Bustamante F.O."/>
            <person name="Brasileiro-Vidal A.C."/>
            <person name="Benko-Iseppon A.M."/>
        </authorList>
    </citation>
    <scope>NUCLEOTIDE SEQUENCE [LARGE SCALE GENOMIC DNA]</scope>
    <source>
        <tissue evidence="7">Leaves</tissue>
    </source>
</reference>
<evidence type="ECO:0000256" key="2">
    <source>
        <dbReference type="ARBA" id="ARBA00022670"/>
    </source>
</evidence>
<organism evidence="7 8">
    <name type="scientific">Stylosanthes scabra</name>
    <dbReference type="NCBI Taxonomy" id="79078"/>
    <lineage>
        <taxon>Eukaryota</taxon>
        <taxon>Viridiplantae</taxon>
        <taxon>Streptophyta</taxon>
        <taxon>Embryophyta</taxon>
        <taxon>Tracheophyta</taxon>
        <taxon>Spermatophyta</taxon>
        <taxon>Magnoliopsida</taxon>
        <taxon>eudicotyledons</taxon>
        <taxon>Gunneridae</taxon>
        <taxon>Pentapetalae</taxon>
        <taxon>rosids</taxon>
        <taxon>fabids</taxon>
        <taxon>Fabales</taxon>
        <taxon>Fabaceae</taxon>
        <taxon>Papilionoideae</taxon>
        <taxon>50 kb inversion clade</taxon>
        <taxon>dalbergioids sensu lato</taxon>
        <taxon>Dalbergieae</taxon>
        <taxon>Pterocarpus clade</taxon>
        <taxon>Stylosanthes</taxon>
    </lineage>
</organism>
<dbReference type="Gene3D" id="3.40.395.10">
    <property type="entry name" value="Adenoviral Proteinase, Chain A"/>
    <property type="match status" value="1"/>
</dbReference>
<keyword evidence="2" id="KW-0645">Protease</keyword>
<proteinExistence type="inferred from homology"/>
<feature type="compositionally biased region" description="Acidic residues" evidence="5">
    <location>
        <begin position="9"/>
        <end position="23"/>
    </location>
</feature>
<dbReference type="PROSITE" id="PS50600">
    <property type="entry name" value="ULP_PROTEASE"/>
    <property type="match status" value="1"/>
</dbReference>
<dbReference type="EMBL" id="JASCZI010060701">
    <property type="protein sequence ID" value="MED6135408.1"/>
    <property type="molecule type" value="Genomic_DNA"/>
</dbReference>
<dbReference type="PANTHER" id="PTHR12606:SF136">
    <property type="entry name" value="ULP1 PROTEASE FAMILY PROTEIN"/>
    <property type="match status" value="1"/>
</dbReference>
<dbReference type="InterPro" id="IPR003653">
    <property type="entry name" value="Peptidase_C48_C"/>
</dbReference>
<feature type="region of interest" description="Disordered" evidence="5">
    <location>
        <begin position="1"/>
        <end position="38"/>
    </location>
</feature>
<name>A0ABU6SHB8_9FABA</name>